<feature type="domain" description="PDZ" evidence="2">
    <location>
        <begin position="308"/>
        <end position="364"/>
    </location>
</feature>
<name>A0ABY5BNY4_9LACO</name>
<dbReference type="PROSITE" id="PS50106">
    <property type="entry name" value="PDZ"/>
    <property type="match status" value="1"/>
</dbReference>
<keyword evidence="1" id="KW-0812">Transmembrane</keyword>
<gene>
    <name evidence="3" type="ORF">M3M35_06600</name>
</gene>
<sequence>MAIMQQLEFNILFFFIMPAFWLGIVRTLIDHHVRVKRERNLYDTAINPKHSELRTFLIATLGLGIVGSLLSFAFGIEVSYAWIFVYEVLIALMLIIPGFMVPFAGMGVSMLLILLFGNNFYTHVLDGDFRLTLQNTMPVGMNFLELLTVMLVLQYLFLKFNRNSVTSPVLKKNIRGNRVASYLFSKFTVFPLVFLVPGQLFVANSPFWPVFRLFGSKVTILVVPFLIGYRFKFSSDMSATILKRMANATGWLAWLSLGLTIDAFLWKNLWFEVVAIVVILLAYGLVLYHYHRVDKRASNQQVEQAVDGIRILAVKPNTPASKMHLQAGDLILEVNGQPVRNETQLYQALQSSPTFCHLKVKNQAGQLELKDSAIYAGTPHEIGIVTFPSSETGGN</sequence>
<dbReference type="InterPro" id="IPR036034">
    <property type="entry name" value="PDZ_sf"/>
</dbReference>
<dbReference type="Pfam" id="PF17820">
    <property type="entry name" value="PDZ_6"/>
    <property type="match status" value="1"/>
</dbReference>
<dbReference type="InterPro" id="IPR041489">
    <property type="entry name" value="PDZ_6"/>
</dbReference>
<dbReference type="SMART" id="SM00228">
    <property type="entry name" value="PDZ"/>
    <property type="match status" value="1"/>
</dbReference>
<dbReference type="EMBL" id="CP097116">
    <property type="protein sequence ID" value="USS84955.1"/>
    <property type="molecule type" value="Genomic_DNA"/>
</dbReference>
<feature type="transmembrane region" description="Helical" evidence="1">
    <location>
        <begin position="179"/>
        <end position="201"/>
    </location>
</feature>
<reference evidence="3" key="1">
    <citation type="submission" date="2022-05" db="EMBL/GenBank/DDBJ databases">
        <authorList>
            <person name="Oliphant S.A."/>
            <person name="Watson-Haigh N.S."/>
            <person name="Sumby K.M."/>
            <person name="Gardner J.M."/>
            <person name="Jiranek V."/>
        </authorList>
    </citation>
    <scope>NUCLEOTIDE SEQUENCE</scope>
    <source>
        <strain evidence="3">KI16_H9</strain>
    </source>
</reference>
<proteinExistence type="predicted"/>
<evidence type="ECO:0000313" key="3">
    <source>
        <dbReference type="EMBL" id="USS84955.1"/>
    </source>
</evidence>
<evidence type="ECO:0000313" key="4">
    <source>
        <dbReference type="Proteomes" id="UP001056707"/>
    </source>
</evidence>
<feature type="transmembrane region" description="Helical" evidence="1">
    <location>
        <begin position="80"/>
        <end position="96"/>
    </location>
</feature>
<accession>A0ABY5BNY4</accession>
<organism evidence="3 4">
    <name type="scientific">Fructilactobacillus myrtifloralis</name>
    <dbReference type="NCBI Taxonomy" id="2940301"/>
    <lineage>
        <taxon>Bacteria</taxon>
        <taxon>Bacillati</taxon>
        <taxon>Bacillota</taxon>
        <taxon>Bacilli</taxon>
        <taxon>Lactobacillales</taxon>
        <taxon>Lactobacillaceae</taxon>
        <taxon>Fructilactobacillus</taxon>
    </lineage>
</organism>
<dbReference type="SUPFAM" id="SSF50156">
    <property type="entry name" value="PDZ domain-like"/>
    <property type="match status" value="1"/>
</dbReference>
<feature type="transmembrane region" description="Helical" evidence="1">
    <location>
        <begin position="12"/>
        <end position="29"/>
    </location>
</feature>
<keyword evidence="4" id="KW-1185">Reference proteome</keyword>
<evidence type="ECO:0000256" key="1">
    <source>
        <dbReference type="SAM" id="Phobius"/>
    </source>
</evidence>
<keyword evidence="1" id="KW-1133">Transmembrane helix</keyword>
<dbReference type="InterPro" id="IPR001478">
    <property type="entry name" value="PDZ"/>
</dbReference>
<protein>
    <submittedName>
        <fullName evidence="3">PDZ domain-containing protein</fullName>
    </submittedName>
</protein>
<evidence type="ECO:0000259" key="2">
    <source>
        <dbReference type="PROSITE" id="PS50106"/>
    </source>
</evidence>
<feature type="transmembrane region" description="Helical" evidence="1">
    <location>
        <begin position="248"/>
        <end position="267"/>
    </location>
</feature>
<feature type="transmembrane region" description="Helical" evidence="1">
    <location>
        <begin position="141"/>
        <end position="158"/>
    </location>
</feature>
<dbReference type="Proteomes" id="UP001056707">
    <property type="component" value="Chromosome"/>
</dbReference>
<feature type="transmembrane region" description="Helical" evidence="1">
    <location>
        <begin position="273"/>
        <end position="290"/>
    </location>
</feature>
<dbReference type="RefSeq" id="WP_252749857.1">
    <property type="nucleotide sequence ID" value="NZ_CP097116.1"/>
</dbReference>
<feature type="transmembrane region" description="Helical" evidence="1">
    <location>
        <begin position="56"/>
        <end position="74"/>
    </location>
</feature>
<dbReference type="Gene3D" id="2.30.42.10">
    <property type="match status" value="1"/>
</dbReference>
<keyword evidence="1" id="KW-0472">Membrane</keyword>
<feature type="transmembrane region" description="Helical" evidence="1">
    <location>
        <begin position="207"/>
        <end position="227"/>
    </location>
</feature>